<dbReference type="GO" id="GO:0005576">
    <property type="term" value="C:extracellular region"/>
    <property type="evidence" value="ECO:0007669"/>
    <property type="project" value="UniProtKB-SubCell"/>
</dbReference>
<keyword evidence="4" id="KW-1015">Disulfide bond</keyword>
<keyword evidence="2" id="KW-0964">Secreted</keyword>
<dbReference type="OrthoDB" id="8889685at2759"/>
<dbReference type="PANTHER" id="PTHR11480">
    <property type="entry name" value="SAPOSIN-RELATED"/>
    <property type="match status" value="1"/>
</dbReference>
<evidence type="ECO:0000256" key="2">
    <source>
        <dbReference type="ARBA" id="ARBA00022525"/>
    </source>
</evidence>
<dbReference type="GO" id="GO:0005764">
    <property type="term" value="C:lysosome"/>
    <property type="evidence" value="ECO:0007669"/>
    <property type="project" value="InterPro"/>
</dbReference>
<proteinExistence type="predicted"/>
<dbReference type="InterPro" id="IPR051428">
    <property type="entry name" value="Sphingo_Act-Surfact_Prot"/>
</dbReference>
<dbReference type="RefSeq" id="XP_053542736.1">
    <property type="nucleotide sequence ID" value="XM_053686761.1"/>
</dbReference>
<feature type="domain" description="Saposin B-type" evidence="7">
    <location>
        <begin position="40"/>
        <end position="120"/>
    </location>
</feature>
<evidence type="ECO:0000256" key="6">
    <source>
        <dbReference type="SAM" id="SignalP"/>
    </source>
</evidence>
<reference evidence="10" key="2">
    <citation type="submission" date="2025-08" db="UniProtKB">
        <authorList>
            <consortium name="RefSeq"/>
        </authorList>
    </citation>
    <scope>IDENTIFICATION</scope>
    <source>
        <tissue evidence="10">Blood</tissue>
    </source>
</reference>
<feature type="domain" description="Saposin B-type" evidence="7">
    <location>
        <begin position="234"/>
        <end position="314"/>
    </location>
</feature>
<dbReference type="Gene3D" id="1.10.225.10">
    <property type="entry name" value="Saposin-like"/>
    <property type="match status" value="3"/>
</dbReference>
<gene>
    <name evidence="10" type="primary">sftpba</name>
</gene>
<keyword evidence="9" id="KW-1185">Reference proteome</keyword>
<sequence length="354" mass="39379">MVFTRILLLLFLPLLGIAKARMLSPETVQVLLKDTNDVKDDQACQDCIQIIEILKHLLSDEEFQMNLKSTLEKLCDVLPQQITQKCRSEVENLPLVLTFLAGLMNPGEVCTYFNLCEGEFKLQMEDILMNYIQKTITPPTVMLEASFQCSACTYVLNVLDCLLPTAQTESAVIGVLDEVCSLLPLLLRSQCSQLFQRTVKRLFEVLLNPASPNSICSVLRLCQSSTAPSNMVSPLSDCDSCLTLVVLSRLHLGLNATQPQVTSFLHSVCQSHPGVLPKCESFTQRYGEQLQWILGKEAASLDVCERADLCVGRKRTEQGDFGDPCTLGPSYSCRDLQTAHTCGVIPFCQMTVWK</sequence>
<dbReference type="InterPro" id="IPR008373">
    <property type="entry name" value="Saposin"/>
</dbReference>
<feature type="domain" description="Saposin A-type" evidence="8">
    <location>
        <begin position="318"/>
        <end position="354"/>
    </location>
</feature>
<dbReference type="Pfam" id="PF02199">
    <property type="entry name" value="SapA"/>
    <property type="match status" value="1"/>
</dbReference>
<dbReference type="SMART" id="SM00741">
    <property type="entry name" value="SapB"/>
    <property type="match status" value="3"/>
</dbReference>
<protein>
    <submittedName>
        <fullName evidence="10">Prosaposin</fullName>
    </submittedName>
</protein>
<evidence type="ECO:0000313" key="9">
    <source>
        <dbReference type="Proteomes" id="UP000221080"/>
    </source>
</evidence>
<name>A0A9F7RI52_ICTPU</name>
<evidence type="ECO:0000259" key="7">
    <source>
        <dbReference type="PROSITE" id="PS50015"/>
    </source>
</evidence>
<evidence type="ECO:0000256" key="3">
    <source>
        <dbReference type="ARBA" id="ARBA00022729"/>
    </source>
</evidence>
<keyword evidence="3 6" id="KW-0732">Signal</keyword>
<comment type="subcellular location">
    <subcellularLocation>
        <location evidence="1">Secreted</location>
    </subcellularLocation>
</comment>
<dbReference type="InterPro" id="IPR003119">
    <property type="entry name" value="SAP_A"/>
</dbReference>
<dbReference type="SUPFAM" id="SSF47862">
    <property type="entry name" value="Saposin"/>
    <property type="match status" value="3"/>
</dbReference>
<keyword evidence="5" id="KW-0325">Glycoprotein</keyword>
<dbReference type="CTD" id="794185"/>
<dbReference type="GO" id="GO:0016020">
    <property type="term" value="C:membrane"/>
    <property type="evidence" value="ECO:0007669"/>
    <property type="project" value="GOC"/>
</dbReference>
<dbReference type="InterPro" id="IPR011001">
    <property type="entry name" value="Saposin-like"/>
</dbReference>
<evidence type="ECO:0000256" key="4">
    <source>
        <dbReference type="ARBA" id="ARBA00023157"/>
    </source>
</evidence>
<feature type="signal peptide" evidence="6">
    <location>
        <begin position="1"/>
        <end position="20"/>
    </location>
</feature>
<dbReference type="PRINTS" id="PR01797">
    <property type="entry name" value="SAPOSIN"/>
</dbReference>
<dbReference type="PROSITE" id="PS50015">
    <property type="entry name" value="SAP_B"/>
    <property type="match status" value="3"/>
</dbReference>
<accession>A0A9F7RI52</accession>
<dbReference type="KEGG" id="ipu:108276523"/>
<reference evidence="9" key="1">
    <citation type="journal article" date="2016" name="Nat. Commun.">
        <title>The channel catfish genome sequence provides insights into the evolution of scale formation in teleosts.</title>
        <authorList>
            <person name="Liu Z."/>
            <person name="Liu S."/>
            <person name="Yao J."/>
            <person name="Bao L."/>
            <person name="Zhang J."/>
            <person name="Li Y."/>
            <person name="Jiang C."/>
            <person name="Sun L."/>
            <person name="Wang R."/>
            <person name="Zhang Y."/>
            <person name="Zhou T."/>
            <person name="Zeng Q."/>
            <person name="Fu Q."/>
            <person name="Gao S."/>
            <person name="Li N."/>
            <person name="Koren S."/>
            <person name="Jiang Y."/>
            <person name="Zimin A."/>
            <person name="Xu P."/>
            <person name="Phillippy A.M."/>
            <person name="Geng X."/>
            <person name="Song L."/>
            <person name="Sun F."/>
            <person name="Li C."/>
            <person name="Wang X."/>
            <person name="Chen A."/>
            <person name="Jin Y."/>
            <person name="Yuan Z."/>
            <person name="Yang Y."/>
            <person name="Tan S."/>
            <person name="Peatman E."/>
            <person name="Lu J."/>
            <person name="Qin Z."/>
            <person name="Dunham R."/>
            <person name="Li Z."/>
            <person name="Sonstegard T."/>
            <person name="Feng J."/>
            <person name="Danzmann R.G."/>
            <person name="Schroeder S."/>
            <person name="Scheffler B."/>
            <person name="Duke M.V."/>
            <person name="Ballard L."/>
            <person name="Kucuktas H."/>
            <person name="Kaltenboeck L."/>
            <person name="Liu H."/>
            <person name="Armbruster J."/>
            <person name="Xie Y."/>
            <person name="Kirby M.L."/>
            <person name="Tian Y."/>
            <person name="Flanagan M.E."/>
            <person name="Mu W."/>
            <person name="Waldbieser G.C."/>
        </authorList>
    </citation>
    <scope>NUCLEOTIDE SEQUENCE [LARGE SCALE GENOMIC DNA]</scope>
    <source>
        <strain evidence="9">SDA103</strain>
    </source>
</reference>
<evidence type="ECO:0000256" key="1">
    <source>
        <dbReference type="ARBA" id="ARBA00004613"/>
    </source>
</evidence>
<dbReference type="Proteomes" id="UP000221080">
    <property type="component" value="Chromosome 16"/>
</dbReference>
<evidence type="ECO:0000259" key="8">
    <source>
        <dbReference type="PROSITE" id="PS51110"/>
    </source>
</evidence>
<feature type="chain" id="PRO_5039953887" evidence="6">
    <location>
        <begin position="21"/>
        <end position="354"/>
    </location>
</feature>
<dbReference type="InterPro" id="IPR008139">
    <property type="entry name" value="SaposinB_dom"/>
</dbReference>
<feature type="domain" description="Saposin B-type" evidence="7">
    <location>
        <begin position="145"/>
        <end position="226"/>
    </location>
</feature>
<dbReference type="SMART" id="SM00162">
    <property type="entry name" value="SAPA"/>
    <property type="match status" value="1"/>
</dbReference>
<dbReference type="GO" id="GO:0006665">
    <property type="term" value="P:sphingolipid metabolic process"/>
    <property type="evidence" value="ECO:0007669"/>
    <property type="project" value="InterPro"/>
</dbReference>
<dbReference type="AlphaFoldDB" id="A0A9F7RI52"/>
<evidence type="ECO:0000313" key="10">
    <source>
        <dbReference type="RefSeq" id="XP_053542736.1"/>
    </source>
</evidence>
<organism evidence="9 10">
    <name type="scientific">Ictalurus punctatus</name>
    <name type="common">Channel catfish</name>
    <name type="synonym">Silurus punctatus</name>
    <dbReference type="NCBI Taxonomy" id="7998"/>
    <lineage>
        <taxon>Eukaryota</taxon>
        <taxon>Metazoa</taxon>
        <taxon>Chordata</taxon>
        <taxon>Craniata</taxon>
        <taxon>Vertebrata</taxon>
        <taxon>Euteleostomi</taxon>
        <taxon>Actinopterygii</taxon>
        <taxon>Neopterygii</taxon>
        <taxon>Teleostei</taxon>
        <taxon>Ostariophysi</taxon>
        <taxon>Siluriformes</taxon>
        <taxon>Ictaluridae</taxon>
        <taxon>Ictalurus</taxon>
    </lineage>
</organism>
<evidence type="ECO:0000256" key="5">
    <source>
        <dbReference type="ARBA" id="ARBA00023180"/>
    </source>
</evidence>
<dbReference type="PROSITE" id="PS51110">
    <property type="entry name" value="SAP_A"/>
    <property type="match status" value="1"/>
</dbReference>
<dbReference type="PANTHER" id="PTHR11480:SF99">
    <property type="entry name" value="SURFACTANT PROTEIN BB"/>
    <property type="match status" value="1"/>
</dbReference>
<dbReference type="GeneID" id="108276523"/>